<evidence type="ECO:0000313" key="5">
    <source>
        <dbReference type="Proteomes" id="UP001595701"/>
    </source>
</evidence>
<keyword evidence="1" id="KW-0805">Transcription regulation</keyword>
<gene>
    <name evidence="4" type="ORF">ACFOZ0_28180</name>
</gene>
<proteinExistence type="predicted"/>
<comment type="caution">
    <text evidence="4">The sequence shown here is derived from an EMBL/GenBank/DDBJ whole genome shotgun (WGS) entry which is preliminary data.</text>
</comment>
<accession>A0ABV7SPA5</accession>
<dbReference type="Proteomes" id="UP001595701">
    <property type="component" value="Unassembled WGS sequence"/>
</dbReference>
<keyword evidence="2" id="KW-0238">DNA-binding</keyword>
<reference evidence="5" key="1">
    <citation type="journal article" date="2019" name="Int. J. Syst. Evol. Microbiol.">
        <title>The Global Catalogue of Microorganisms (GCM) 10K type strain sequencing project: providing services to taxonomists for standard genome sequencing and annotation.</title>
        <authorList>
            <consortium name="The Broad Institute Genomics Platform"/>
            <consortium name="The Broad Institute Genome Sequencing Center for Infectious Disease"/>
            <person name="Wu L."/>
            <person name="Ma J."/>
        </authorList>
    </citation>
    <scope>NUCLEOTIDE SEQUENCE [LARGE SCALE GENOMIC DNA]</scope>
    <source>
        <strain evidence="5">CGMCC 4.7035</strain>
    </source>
</reference>
<dbReference type="InterPro" id="IPR008920">
    <property type="entry name" value="TF_FadR/GntR_C"/>
</dbReference>
<evidence type="ECO:0000256" key="2">
    <source>
        <dbReference type="ARBA" id="ARBA00023125"/>
    </source>
</evidence>
<keyword evidence="5" id="KW-1185">Reference proteome</keyword>
<evidence type="ECO:0000256" key="3">
    <source>
        <dbReference type="ARBA" id="ARBA00023163"/>
    </source>
</evidence>
<dbReference type="EMBL" id="JBHRWR010000022">
    <property type="protein sequence ID" value="MFC3577090.1"/>
    <property type="molecule type" value="Genomic_DNA"/>
</dbReference>
<evidence type="ECO:0000256" key="1">
    <source>
        <dbReference type="ARBA" id="ARBA00023015"/>
    </source>
</evidence>
<dbReference type="RefSeq" id="WP_310773226.1">
    <property type="nucleotide sequence ID" value="NZ_JBHRWR010000022.1"/>
</dbReference>
<keyword evidence="3" id="KW-0804">Transcription</keyword>
<sequence>MDDPVRYAEHDRAFHDVIMQESGHRIARGVVRALEGQVVNTVVA</sequence>
<dbReference type="SUPFAM" id="SSF48008">
    <property type="entry name" value="GntR ligand-binding domain-like"/>
    <property type="match status" value="1"/>
</dbReference>
<evidence type="ECO:0008006" key="6">
    <source>
        <dbReference type="Google" id="ProtNLM"/>
    </source>
</evidence>
<organism evidence="4 5">
    <name type="scientific">Streptomyces yaanensis</name>
    <dbReference type="NCBI Taxonomy" id="1142239"/>
    <lineage>
        <taxon>Bacteria</taxon>
        <taxon>Bacillati</taxon>
        <taxon>Actinomycetota</taxon>
        <taxon>Actinomycetes</taxon>
        <taxon>Kitasatosporales</taxon>
        <taxon>Streptomycetaceae</taxon>
        <taxon>Streptomyces</taxon>
    </lineage>
</organism>
<protein>
    <recommendedName>
        <fullName evidence="6">FCD domain-containing protein</fullName>
    </recommendedName>
</protein>
<name>A0ABV7SPA5_9ACTN</name>
<evidence type="ECO:0000313" key="4">
    <source>
        <dbReference type="EMBL" id="MFC3577090.1"/>
    </source>
</evidence>